<dbReference type="EMBL" id="RZTZ01000002">
    <property type="protein sequence ID" value="RVT65205.1"/>
    <property type="molecule type" value="Genomic_DNA"/>
</dbReference>
<evidence type="ECO:0000313" key="3">
    <source>
        <dbReference type="Proteomes" id="UP000288024"/>
    </source>
</evidence>
<comment type="caution">
    <text evidence="2">The sequence shown here is derived from an EMBL/GenBank/DDBJ whole genome shotgun (WGS) entry which is preliminary data.</text>
</comment>
<evidence type="ECO:0000256" key="1">
    <source>
        <dbReference type="SAM" id="Phobius"/>
    </source>
</evidence>
<feature type="transmembrane region" description="Helical" evidence="1">
    <location>
        <begin position="135"/>
        <end position="153"/>
    </location>
</feature>
<feature type="transmembrane region" description="Helical" evidence="1">
    <location>
        <begin position="160"/>
        <end position="181"/>
    </location>
</feature>
<organism evidence="2 3">
    <name type="scientific">Niallia taxi</name>
    <dbReference type="NCBI Taxonomy" id="2499688"/>
    <lineage>
        <taxon>Bacteria</taxon>
        <taxon>Bacillati</taxon>
        <taxon>Bacillota</taxon>
        <taxon>Bacilli</taxon>
        <taxon>Bacillales</taxon>
        <taxon>Bacillaceae</taxon>
        <taxon>Niallia</taxon>
    </lineage>
</organism>
<dbReference type="AlphaFoldDB" id="A0A3S2TVF9"/>
<feature type="transmembrane region" description="Helical" evidence="1">
    <location>
        <begin position="82"/>
        <end position="102"/>
    </location>
</feature>
<keyword evidence="1" id="KW-0472">Membrane</keyword>
<keyword evidence="1" id="KW-0812">Transmembrane</keyword>
<feature type="transmembrane region" description="Helical" evidence="1">
    <location>
        <begin position="57"/>
        <end position="76"/>
    </location>
</feature>
<name>A0A3S2TVF9_9BACI</name>
<keyword evidence="1" id="KW-1133">Transmembrane helix</keyword>
<accession>A0A3S2TVF9</accession>
<keyword evidence="3" id="KW-1185">Reference proteome</keyword>
<proteinExistence type="predicted"/>
<feature type="transmembrane region" description="Helical" evidence="1">
    <location>
        <begin position="111"/>
        <end position="129"/>
    </location>
</feature>
<sequence length="182" mass="21522">MEDNRKTVIIQEILYWKQNKMLPEHYCDYLLTLYTEGNRIEEEELPKQKEKQKQKHYISSAIFLLFIPITVGFLYFTELSFILQMAISLIFLIISAAGIYYYQVKGLGNDIPVTVAAFIVLLFSVKAVLEYFPEQIIFLYIILAINCIIWFWVGRKFKLIYFSISSYIGFLMIVLLVFMSFR</sequence>
<dbReference type="Proteomes" id="UP000288024">
    <property type="component" value="Unassembled WGS sequence"/>
</dbReference>
<dbReference type="RefSeq" id="WP_127737425.1">
    <property type="nucleotide sequence ID" value="NZ_JAMAVA010000003.1"/>
</dbReference>
<reference evidence="2 3" key="1">
    <citation type="submission" date="2019-01" db="EMBL/GenBank/DDBJ databases">
        <title>Bacillus sp. M5HDSG1-1, whole genome shotgun sequence.</title>
        <authorList>
            <person name="Tuo L."/>
        </authorList>
    </citation>
    <scope>NUCLEOTIDE SEQUENCE [LARGE SCALE GENOMIC DNA]</scope>
    <source>
        <strain evidence="2 3">M5HDSG1-1</strain>
    </source>
</reference>
<gene>
    <name evidence="2" type="ORF">EM808_06770</name>
</gene>
<protein>
    <submittedName>
        <fullName evidence="2">Uncharacterized protein</fullName>
    </submittedName>
</protein>
<evidence type="ECO:0000313" key="2">
    <source>
        <dbReference type="EMBL" id="RVT65205.1"/>
    </source>
</evidence>